<evidence type="ECO:0000313" key="1">
    <source>
        <dbReference type="EMBL" id="KAI5670754.1"/>
    </source>
</evidence>
<keyword evidence="2" id="KW-1185">Reference proteome</keyword>
<protein>
    <submittedName>
        <fullName evidence="1">Uncharacterized protein</fullName>
    </submittedName>
</protein>
<proteinExistence type="predicted"/>
<reference evidence="2" key="1">
    <citation type="journal article" date="2023" name="Nat. Plants">
        <title>Single-cell RNA sequencing provides a high-resolution roadmap for understanding the multicellular compartmentation of specialized metabolism.</title>
        <authorList>
            <person name="Sun S."/>
            <person name="Shen X."/>
            <person name="Li Y."/>
            <person name="Li Y."/>
            <person name="Wang S."/>
            <person name="Li R."/>
            <person name="Zhang H."/>
            <person name="Shen G."/>
            <person name="Guo B."/>
            <person name="Wei J."/>
            <person name="Xu J."/>
            <person name="St-Pierre B."/>
            <person name="Chen S."/>
            <person name="Sun C."/>
        </authorList>
    </citation>
    <scope>NUCLEOTIDE SEQUENCE [LARGE SCALE GENOMIC DNA]</scope>
</reference>
<dbReference type="EMBL" id="CM044703">
    <property type="protein sequence ID" value="KAI5670754.1"/>
    <property type="molecule type" value="Genomic_DNA"/>
</dbReference>
<accession>A0ACC0BDM2</accession>
<name>A0ACC0BDM2_CATRO</name>
<dbReference type="Proteomes" id="UP001060085">
    <property type="component" value="Linkage Group LG03"/>
</dbReference>
<sequence>MKENNLVMAEGSEMESVKEEADTGCDSSGKGRKRCNSNPAAEELGIDFEGEKPKKKMKNANDNGDDRSFLDCNICLETATEPVVTCCGHLFCWACFFKVRCIDSISETRECPVCRGEVADSAIVPIYGGNGGSIEELEPPENGGSGAVDIIPPRPKGNRTERVLNQTTTFPVAVDGQLLLASPLPLPRVAEGGFGPLNGIWNWGWVENYVQSLLNSDSQDLLFEAFDILG</sequence>
<organism evidence="1 2">
    <name type="scientific">Catharanthus roseus</name>
    <name type="common">Madagascar periwinkle</name>
    <name type="synonym">Vinca rosea</name>
    <dbReference type="NCBI Taxonomy" id="4058"/>
    <lineage>
        <taxon>Eukaryota</taxon>
        <taxon>Viridiplantae</taxon>
        <taxon>Streptophyta</taxon>
        <taxon>Embryophyta</taxon>
        <taxon>Tracheophyta</taxon>
        <taxon>Spermatophyta</taxon>
        <taxon>Magnoliopsida</taxon>
        <taxon>eudicotyledons</taxon>
        <taxon>Gunneridae</taxon>
        <taxon>Pentapetalae</taxon>
        <taxon>asterids</taxon>
        <taxon>lamiids</taxon>
        <taxon>Gentianales</taxon>
        <taxon>Apocynaceae</taxon>
        <taxon>Rauvolfioideae</taxon>
        <taxon>Vinceae</taxon>
        <taxon>Catharanthinae</taxon>
        <taxon>Catharanthus</taxon>
    </lineage>
</organism>
<gene>
    <name evidence="1" type="ORF">M9H77_11118</name>
</gene>
<comment type="caution">
    <text evidence="1">The sequence shown here is derived from an EMBL/GenBank/DDBJ whole genome shotgun (WGS) entry which is preliminary data.</text>
</comment>
<evidence type="ECO:0000313" key="2">
    <source>
        <dbReference type="Proteomes" id="UP001060085"/>
    </source>
</evidence>